<proteinExistence type="predicted"/>
<dbReference type="InterPro" id="IPR052050">
    <property type="entry name" value="SecEffector_AnkRepeat"/>
</dbReference>
<sequence>MTTGPIAHRAALAIVDLPPEAVCEIIRRLSNRDLLSARRAHRCFGVVESETTRTRRKHDMWLRTSPERACQAGRIDMLAYLYRRNRIPHTISLCESAVRSGSMDMMLLVRERDTHWHTSKAWGDTGAIRLALRNGHMDIAWYLIKHGTNVDIGSVTCTAASLPCVDVIDWLRETRPRGWDAHRALCIAAQHDKLDVVARLVSDDNPRLQEAIDTACVYGSVHAVEFLIDHAPWLCPKRALERAAGSCATVQSLMRRYPDLDARHILDIPWVPVDVVRTLHDAYPQHSLQCLLDNARTSDVARFACGSGQRLDLQQALDNASIDQRFSIVLFLYSVDDTLDLTRAINVASRMKSPYAMKMLYAVCPSIDLQHALNNTYHPEFAAGLLEAYPQLCVGRLIERFGSNGDWTFLCNLTASGHPRE</sequence>
<evidence type="ECO:0000313" key="2">
    <source>
        <dbReference type="EMBL" id="AVK77164.1"/>
    </source>
</evidence>
<dbReference type="PANTHER" id="PTHR46586">
    <property type="entry name" value="ANKYRIN REPEAT-CONTAINING PROTEIN"/>
    <property type="match status" value="1"/>
</dbReference>
<dbReference type="KEGG" id="vg:36841619"/>
<protein>
    <submittedName>
        <fullName evidence="2">Ankyrin repeat domain containing protein</fullName>
    </submittedName>
</protein>
<dbReference type="RefSeq" id="YP_009481160.1">
    <property type="nucleotide sequence ID" value="NC_037665.1"/>
</dbReference>
<dbReference type="InterPro" id="IPR001810">
    <property type="entry name" value="F-box_dom"/>
</dbReference>
<dbReference type="InterPro" id="IPR036770">
    <property type="entry name" value="Ankyrin_rpt-contain_sf"/>
</dbReference>
<gene>
    <name evidence="2" type="ORF">pmac_cds_476</name>
</gene>
<dbReference type="PROSITE" id="PS50181">
    <property type="entry name" value="FBOX"/>
    <property type="match status" value="1"/>
</dbReference>
<dbReference type="EMBL" id="MG011691">
    <property type="protein sequence ID" value="AVK77164.1"/>
    <property type="molecule type" value="Genomic_DNA"/>
</dbReference>
<dbReference type="PANTHER" id="PTHR46586:SF3">
    <property type="entry name" value="ANKYRIN REPEAT-CONTAINING PROTEIN"/>
    <property type="match status" value="1"/>
</dbReference>
<organism evidence="2">
    <name type="scientific">Pandoravirus macleodensis</name>
    <dbReference type="NCBI Taxonomy" id="2107707"/>
    <lineage>
        <taxon>Viruses</taxon>
        <taxon>Pandoravirus</taxon>
    </lineage>
</organism>
<dbReference type="SUPFAM" id="SSF48403">
    <property type="entry name" value="Ankyrin repeat"/>
    <property type="match status" value="1"/>
</dbReference>
<dbReference type="Gene3D" id="1.25.40.20">
    <property type="entry name" value="Ankyrin repeat-containing domain"/>
    <property type="match status" value="1"/>
</dbReference>
<feature type="domain" description="F-box" evidence="1">
    <location>
        <begin position="11"/>
        <end position="64"/>
    </location>
</feature>
<dbReference type="Proteomes" id="UP000249758">
    <property type="component" value="Segment"/>
</dbReference>
<reference evidence="2" key="1">
    <citation type="journal article" date="2018" name="Nat. Commun.">
        <title>Diversity and evolution of the emerging Pandoraviridae family.</title>
        <authorList>
            <person name="Legendre M."/>
            <person name="Fabre E."/>
            <person name="Poirot O."/>
            <person name="Jeudy S."/>
            <person name="Lartigue A."/>
            <person name="Alempic J.M."/>
            <person name="Beucher L."/>
            <person name="Philippe N."/>
            <person name="Bertaux L."/>
            <person name="Christo-Foroux E."/>
            <person name="Labadie K."/>
            <person name="Coute Y."/>
            <person name="Abergel C."/>
            <person name="Claverie J.M."/>
        </authorList>
    </citation>
    <scope>NUCLEOTIDE SEQUENCE [LARGE SCALE GENOMIC DNA]</scope>
    <source>
        <strain evidence="2">Macleodensis</strain>
    </source>
</reference>
<name>A0A2U7UFE4_9VIRU</name>
<evidence type="ECO:0000259" key="1">
    <source>
        <dbReference type="PROSITE" id="PS50181"/>
    </source>
</evidence>
<dbReference type="GeneID" id="36841619"/>
<accession>A0A2U7UFE4</accession>